<evidence type="ECO:0000313" key="2">
    <source>
        <dbReference type="Proteomes" id="UP001432027"/>
    </source>
</evidence>
<protein>
    <recommendedName>
        <fullName evidence="3">F-box domain-containing protein</fullName>
    </recommendedName>
</protein>
<evidence type="ECO:0008006" key="3">
    <source>
        <dbReference type="Google" id="ProtNLM"/>
    </source>
</evidence>
<dbReference type="EMBL" id="BTSX01000004">
    <property type="protein sequence ID" value="GMS97383.1"/>
    <property type="molecule type" value="Genomic_DNA"/>
</dbReference>
<organism evidence="1 2">
    <name type="scientific">Pristionchus entomophagus</name>
    <dbReference type="NCBI Taxonomy" id="358040"/>
    <lineage>
        <taxon>Eukaryota</taxon>
        <taxon>Metazoa</taxon>
        <taxon>Ecdysozoa</taxon>
        <taxon>Nematoda</taxon>
        <taxon>Chromadorea</taxon>
        <taxon>Rhabditida</taxon>
        <taxon>Rhabditina</taxon>
        <taxon>Diplogasteromorpha</taxon>
        <taxon>Diplogasteroidea</taxon>
        <taxon>Neodiplogasteridae</taxon>
        <taxon>Pristionchus</taxon>
    </lineage>
</organism>
<comment type="caution">
    <text evidence="1">The sequence shown here is derived from an EMBL/GenBank/DDBJ whole genome shotgun (WGS) entry which is preliminary data.</text>
</comment>
<reference evidence="1" key="1">
    <citation type="submission" date="2023-10" db="EMBL/GenBank/DDBJ databases">
        <title>Genome assembly of Pristionchus species.</title>
        <authorList>
            <person name="Yoshida K."/>
            <person name="Sommer R.J."/>
        </authorList>
    </citation>
    <scope>NUCLEOTIDE SEQUENCE</scope>
    <source>
        <strain evidence="1">RS0144</strain>
    </source>
</reference>
<dbReference type="AlphaFoldDB" id="A0AAV5TTL4"/>
<dbReference type="Proteomes" id="UP001432027">
    <property type="component" value="Unassembled WGS sequence"/>
</dbReference>
<keyword evidence="2" id="KW-1185">Reference proteome</keyword>
<sequence>MSGDLLDMMDDGTEKRGETSFMDLPDKALIQIISGLDFASRFKLRLNKRLVGLDRCVENRLDTIEIDLDSTGSKLRLKPSKKSRPSGQLETRPYVERIEIRVFEKLNKQHIRIIDSLSHIEAGLLRISNWGGALEPWFEARPWQVSSLPQITLPTSLHFAQNIRSVYIEFPCPNISVQDLWRIRKTMHENGCKLENFYMEVDEKKAESFLRACSGVTIKRVKGTRPGRIFHTTDNLLDLYSSDTELIHMGDKIETWIGENNFIVFKKRTASSIDQSMGKVVFGHLYTD</sequence>
<evidence type="ECO:0000313" key="1">
    <source>
        <dbReference type="EMBL" id="GMS97383.1"/>
    </source>
</evidence>
<name>A0AAV5TTL4_9BILA</name>
<accession>A0AAV5TTL4</accession>
<gene>
    <name evidence="1" type="ORF">PENTCL1PPCAC_19558</name>
</gene>
<proteinExistence type="predicted"/>